<dbReference type="InterPro" id="IPR016152">
    <property type="entry name" value="PTrfase/Anion_transptr"/>
</dbReference>
<dbReference type="InterPro" id="IPR051541">
    <property type="entry name" value="PTS_SugarTrans_NitroReg"/>
</dbReference>
<sequence length="152" mass="17149">MFFDKRIIKLDVDARDSTEIITKMAKALKERDVIKDSYLEHVLKRETDFPTGLELEEGFGVAIPHTDSAYVNTSQIALATLKKPVLFKSMVNKSVNVKVNIVFMIAMSKPHEQAQLLSNLMNFCQNKTAIKALMSASDIDQADRILKKYGLN</sequence>
<evidence type="ECO:0000313" key="2">
    <source>
        <dbReference type="EMBL" id="KJY59016.1"/>
    </source>
</evidence>
<evidence type="ECO:0000259" key="1">
    <source>
        <dbReference type="PROSITE" id="PS51094"/>
    </source>
</evidence>
<reference evidence="2 3" key="1">
    <citation type="submission" date="2014-12" db="EMBL/GenBank/DDBJ databases">
        <title>Comparative genomics of the lactic acid bacteria isolated from the honey bee gut.</title>
        <authorList>
            <person name="Ellegaard K.M."/>
            <person name="Tamarit D."/>
            <person name="Javelind E."/>
            <person name="Olofsson T."/>
            <person name="Andersson S.G."/>
            <person name="Vasquez A."/>
        </authorList>
    </citation>
    <scope>NUCLEOTIDE SEQUENCE [LARGE SCALE GENOMIC DNA]</scope>
    <source>
        <strain evidence="2 3">Biut2</strain>
    </source>
</reference>
<dbReference type="Pfam" id="PF00359">
    <property type="entry name" value="PTS_EIIA_2"/>
    <property type="match status" value="1"/>
</dbReference>
<dbReference type="STRING" id="1218493.JF76_02810"/>
<dbReference type="PROSITE" id="PS51094">
    <property type="entry name" value="PTS_EIIA_TYPE_2"/>
    <property type="match status" value="1"/>
</dbReference>
<dbReference type="Proteomes" id="UP000033533">
    <property type="component" value="Unassembled WGS sequence"/>
</dbReference>
<gene>
    <name evidence="2" type="ORF">JF76_02810</name>
</gene>
<evidence type="ECO:0000313" key="3">
    <source>
        <dbReference type="Proteomes" id="UP000033533"/>
    </source>
</evidence>
<dbReference type="EMBL" id="JXBY01000005">
    <property type="protein sequence ID" value="KJY59016.1"/>
    <property type="molecule type" value="Genomic_DNA"/>
</dbReference>
<name>A0A0F4LN69_9LACO</name>
<feature type="domain" description="PTS EIIA type-2" evidence="1">
    <location>
        <begin position="1"/>
        <end position="149"/>
    </location>
</feature>
<comment type="caution">
    <text evidence="2">The sequence shown here is derived from an EMBL/GenBank/DDBJ whole genome shotgun (WGS) entry which is preliminary data.</text>
</comment>
<organism evidence="2 3">
    <name type="scientific">Lactobacillus kullabergensis</name>
    <dbReference type="NCBI Taxonomy" id="1218493"/>
    <lineage>
        <taxon>Bacteria</taxon>
        <taxon>Bacillati</taxon>
        <taxon>Bacillota</taxon>
        <taxon>Bacilli</taxon>
        <taxon>Lactobacillales</taxon>
        <taxon>Lactobacillaceae</taxon>
        <taxon>Lactobacillus</taxon>
    </lineage>
</organism>
<accession>A0A0F4LN69</accession>
<protein>
    <submittedName>
        <fullName evidence="2">PTS Gat IIA</fullName>
    </submittedName>
</protein>
<dbReference type="PATRIC" id="fig|1218493.3.peg.298"/>
<dbReference type="RefSeq" id="WP_045927496.1">
    <property type="nucleotide sequence ID" value="NZ_JBHSZS010000005.1"/>
</dbReference>
<dbReference type="PANTHER" id="PTHR47738:SF3">
    <property type="entry name" value="PHOSPHOTRANSFERASE SYSTEM MANNITOL_FRUCTOSE-SPECIFIC IIA DOMAIN CONTAINING PROTEIN"/>
    <property type="match status" value="1"/>
</dbReference>
<dbReference type="OrthoDB" id="370976at2"/>
<dbReference type="Gene3D" id="3.40.930.10">
    <property type="entry name" value="Mannitol-specific EII, Chain A"/>
    <property type="match status" value="1"/>
</dbReference>
<dbReference type="PANTHER" id="PTHR47738">
    <property type="entry name" value="PTS SYSTEM FRUCTOSE-LIKE EIIA COMPONENT-RELATED"/>
    <property type="match status" value="1"/>
</dbReference>
<dbReference type="HOGENOM" id="CLU_072531_6_0_9"/>
<dbReference type="AlphaFoldDB" id="A0A0F4LN69"/>
<proteinExistence type="predicted"/>
<dbReference type="SUPFAM" id="SSF55804">
    <property type="entry name" value="Phoshotransferase/anion transport protein"/>
    <property type="match status" value="1"/>
</dbReference>
<dbReference type="CDD" id="cd00211">
    <property type="entry name" value="PTS_IIA_fru"/>
    <property type="match status" value="1"/>
</dbReference>
<dbReference type="InterPro" id="IPR002178">
    <property type="entry name" value="PTS_EIIA_type-2_dom"/>
</dbReference>